<evidence type="ECO:0000313" key="3">
    <source>
        <dbReference type="EMBL" id="SNQ28124.1"/>
    </source>
</evidence>
<dbReference type="AlphaFoldDB" id="A0A217ECH4"/>
<name>A0A217ECH4_9GAMM</name>
<reference evidence="4" key="1">
    <citation type="submission" date="2017-06" db="EMBL/GenBank/DDBJ databases">
        <authorList>
            <person name="Varghese N."/>
            <person name="Submissions S."/>
        </authorList>
    </citation>
    <scope>NUCLEOTIDE SEQUENCE [LARGE SCALE GENOMIC DNA]</scope>
    <source>
        <strain evidence="4">ANC 5114</strain>
    </source>
</reference>
<dbReference type="Proteomes" id="UP000243463">
    <property type="component" value="Unassembled WGS sequence"/>
</dbReference>
<organism evidence="3 4">
    <name type="scientific">Acinetobacter apis</name>
    <dbReference type="NCBI Taxonomy" id="1229165"/>
    <lineage>
        <taxon>Bacteria</taxon>
        <taxon>Pseudomonadati</taxon>
        <taxon>Pseudomonadota</taxon>
        <taxon>Gammaproteobacteria</taxon>
        <taxon>Moraxellales</taxon>
        <taxon>Moraxellaceae</taxon>
        <taxon>Acinetobacter</taxon>
    </lineage>
</organism>
<feature type="coiled-coil region" evidence="1">
    <location>
        <begin position="784"/>
        <end position="832"/>
    </location>
</feature>
<dbReference type="Pfam" id="PF13555">
    <property type="entry name" value="AAA_29"/>
    <property type="match status" value="1"/>
</dbReference>
<dbReference type="OrthoDB" id="9795626at2"/>
<feature type="region of interest" description="Disordered" evidence="2">
    <location>
        <begin position="971"/>
        <end position="993"/>
    </location>
</feature>
<keyword evidence="1" id="KW-0175">Coiled coil</keyword>
<accession>A0A217ECH4</accession>
<keyword evidence="3" id="KW-0378">Hydrolase</keyword>
<keyword evidence="3" id="KW-0540">Nuclease</keyword>
<dbReference type="GO" id="GO:0006302">
    <property type="term" value="P:double-strand break repair"/>
    <property type="evidence" value="ECO:0007669"/>
    <property type="project" value="InterPro"/>
</dbReference>
<dbReference type="GO" id="GO:0004527">
    <property type="term" value="F:exonuclease activity"/>
    <property type="evidence" value="ECO:0007669"/>
    <property type="project" value="UniProtKB-KW"/>
</dbReference>
<dbReference type="PANTHER" id="PTHR32114:SF2">
    <property type="entry name" value="ABC TRANSPORTER ABCH.3"/>
    <property type="match status" value="1"/>
</dbReference>
<proteinExistence type="predicted"/>
<feature type="coiled-coil region" evidence="1">
    <location>
        <begin position="333"/>
        <end position="360"/>
    </location>
</feature>
<feature type="coiled-coil region" evidence="1">
    <location>
        <begin position="870"/>
        <end position="914"/>
    </location>
</feature>
<dbReference type="Pfam" id="PF13558">
    <property type="entry name" value="SbcC_Walker_B"/>
    <property type="match status" value="1"/>
</dbReference>
<sequence>MKITRLRLQNLASLAQEQIIDFESAPLANAGLIAITGKTGAGKSTLLDAMCLALFDQVPRLHGALGTLTDASGQGMTLKDPKHILRRGCTFGCAEVDFIALDQKRYRAYWEVRRARQKVDGKLKHDRAVTCLEDGRVLTQKISECTPCIQELIGLTFEQFSRAVLLAQSEVGAFLKAKDQERADLLEYLTNSNIFSLVSQRSFEKTKAIRYELDRVQDLAGHVKLLSIEEKKQLHIEKQQLERNIDAQLKFIKQLEQAEQWFQKYNLSQSQLDHHLKQQQQLMTVKTSIDEKNQQLIALSQFSDIRHRFEAIQQAEQHELHVQQQISIHQQQFQAIQQQFKQQQQRCAAAEHQIKQHEQQLNILQPVFQQGFTLDAQREQLLTQFKQKDQDIQQKTLAIGTLNHHIGAQEQQLKTLEQQQEHLSLQLKHYDGFLKLAREPNANLEKLKRLNDLWKQLIESGHSDIIAFEKQQRLQQQQLLYFTEKYQHIDQFEQQCQKQYSQLNQQQKIKQHADFTAQLLEQLAEQYQLKADYVLQLDQFTTDIAKQEQIVSTHETQFQHAEQQLLQLQHLLQQQDLLKNDYVEKLRAQLQPDQACFVCGSTSHPFVSHHNMLDQAFSAVQQQQLDTAQQHKKAAFEQWQHSKQTYTALSTQHSTLIQQHAELADKVTLKFEQISRDIQQINTDIQVDQPFEQLQQQFLAYCATLEQHLQQQTKSHEANQKQLIEFKQHLAIQAKQQQIAVSIQELQQLEQHILMHLDCEKTKHAWPNAKADCIQHCLHAIPCIVDFQTQLQQQQEQIHHIRQQLLPQKQDLHGIEKQVQEIKEEISIITNQGQAIALSIQQLIAKHTETTYKTTQAWFQAVHDNKKEMIAAQHAEAEQLQHIQQQYEQQKRHLDDLQQQHQVWQQQKHDHQQAKETWLAAHPAFDDALVSSCLGYQRHQILKLQQEVDDFNHQMMLNNASIERITHDLATHEQSRPECESHEIAEQRQKHQAELDHAVERKDILQSQLLSDQTAQQQQQAYLKEIEQLQAQVHRWHKISELIGSREGNKFQKVAQEHHLDILVEYANQQLQPLSQRYQLKRIPDSLGLAIIDQDMNSEIRPVLSLSGGETFLVSLALALAIANMASGAMKLESLFIDEGFGTLDPTSLHIVMNALDRLQSQGRKVVLISHVQEMHERIPTQIRVEPVAAGTSQITVVG</sequence>
<dbReference type="EMBL" id="FZLN01000001">
    <property type="protein sequence ID" value="SNQ28124.1"/>
    <property type="molecule type" value="Genomic_DNA"/>
</dbReference>
<keyword evidence="3" id="KW-0269">Exonuclease</keyword>
<evidence type="ECO:0000313" key="4">
    <source>
        <dbReference type="Proteomes" id="UP000243463"/>
    </source>
</evidence>
<dbReference type="Gene3D" id="3.40.50.300">
    <property type="entry name" value="P-loop containing nucleotide triphosphate hydrolases"/>
    <property type="match status" value="2"/>
</dbReference>
<evidence type="ECO:0000256" key="2">
    <source>
        <dbReference type="SAM" id="MobiDB-lite"/>
    </source>
</evidence>
<dbReference type="SUPFAM" id="SSF52540">
    <property type="entry name" value="P-loop containing nucleoside triphosphate hydrolases"/>
    <property type="match status" value="1"/>
</dbReference>
<keyword evidence="4" id="KW-1185">Reference proteome</keyword>
<dbReference type="InterPro" id="IPR027417">
    <property type="entry name" value="P-loop_NTPase"/>
</dbReference>
<dbReference type="RefSeq" id="WP_088822139.1">
    <property type="nucleotide sequence ID" value="NZ_FZLN01000001.1"/>
</dbReference>
<protein>
    <submittedName>
        <fullName evidence="3">Exonuclease SbcC</fullName>
    </submittedName>
</protein>
<feature type="coiled-coil region" evidence="1">
    <location>
        <begin position="399"/>
        <end position="426"/>
    </location>
</feature>
<evidence type="ECO:0000256" key="1">
    <source>
        <dbReference type="SAM" id="Coils"/>
    </source>
</evidence>
<dbReference type="PANTHER" id="PTHR32114">
    <property type="entry name" value="ABC TRANSPORTER ABCH.3"/>
    <property type="match status" value="1"/>
</dbReference>
<gene>
    <name evidence="3" type="ORF">SAMN05444584_0032</name>
</gene>
<dbReference type="GO" id="GO:0016887">
    <property type="term" value="F:ATP hydrolysis activity"/>
    <property type="evidence" value="ECO:0007669"/>
    <property type="project" value="InterPro"/>
</dbReference>